<protein>
    <submittedName>
        <fullName evidence="2">Uncharacterized protein</fullName>
    </submittedName>
</protein>
<feature type="coiled-coil region" evidence="1">
    <location>
        <begin position="728"/>
        <end position="765"/>
    </location>
</feature>
<keyword evidence="1" id="KW-0175">Coiled coil</keyword>
<dbReference type="EMBL" id="JAVEPI010000003">
    <property type="protein sequence ID" value="KAK1442500.1"/>
    <property type="molecule type" value="Genomic_DNA"/>
</dbReference>
<name>A0AAD8P8F5_BABGI</name>
<proteinExistence type="predicted"/>
<evidence type="ECO:0000313" key="3">
    <source>
        <dbReference type="Proteomes" id="UP001230268"/>
    </source>
</evidence>
<reference evidence="2" key="1">
    <citation type="submission" date="2023-08" db="EMBL/GenBank/DDBJ databases">
        <title>Draft sequence of the Babesia gibsoni genome.</title>
        <authorList>
            <person name="Yamagishi J.Y."/>
            <person name="Xuan X.X."/>
        </authorList>
    </citation>
    <scope>NUCLEOTIDE SEQUENCE</scope>
    <source>
        <strain evidence="2">Azabu</strain>
    </source>
</reference>
<keyword evidence="3" id="KW-1185">Reference proteome</keyword>
<dbReference type="Proteomes" id="UP001230268">
    <property type="component" value="Unassembled WGS sequence"/>
</dbReference>
<accession>A0AAD8P8F5</accession>
<evidence type="ECO:0000256" key="1">
    <source>
        <dbReference type="SAM" id="Coils"/>
    </source>
</evidence>
<sequence>MGVKPDPVGANIKALQSRVCIEYAAKIGRFPQRYIEREHHILRTVDVASSYTLIPPMTIHGFYPCDASPAVFTMMEQRPSKKKQGVIQSPTLLVCIKCEYVNIKNEVTKYLFQVVADHDACNYGYFHQMHVNQDASMLLLVSPSAAYVARIPCEIDDASVIADDVTGTFIYKEILPAEVLLSRKPLAMRRTARKIIKVEFHGQYNNTICMLTVERLEEQATSENPPKPYDADDPNAPDENVVLFDPNKQSKMGSVIRIFNVDESLDVPYLEFHLSAHMCRTGQGGVAHTNDVPQGVAVDFCWHGREQSTWGASTLFVLSNYGFLFAYCPILLPECLNTFSRRKEIVIDATALLSEGYCMKNMESTTAIKKEKDITELLSCLTLSQRKHEVEGGKESKDAVTITPHVFKLETSDTQVKSQFDAFTLMSSHRELVIVSAALNGCIMLFKTDALITPRTSHFGKRNETSEITIMVCAHASRSRRAQFGSKVNFVTVSDVMCIAHSSLETIILRIGEGNLELKSMVQARRADDYVYYQSHPLVVTGTGHKSTNEAFTRCWHDPHQSIYVVQATSCYLKSQEELKHLALSITPIPSKDETVAKVKLNDPPLKGLETTETSTIGSAIINFSTTVGGDPSKLEIAKLKQRASNAESASKQSFSKAGELVGANISYKDKTVGLVKSISRLDSDVVLQLKVQKHIESAVVQSVQLYSEIAFHAQKVFGSTGEYVKRLQAMKDRVQRLQQASREIEERERRVVALKAELAKLMVRELTFIKITDLVTKTYLRWSNKICKSIMSNVAKAEKLNEHKDCVKAVVDEWLADAFRKNVEEMENTFRRIQSLRNRTLELK</sequence>
<gene>
    <name evidence="2" type="ORF">BgAZ_300180</name>
</gene>
<organism evidence="2 3">
    <name type="scientific">Babesia gibsoni</name>
    <dbReference type="NCBI Taxonomy" id="33632"/>
    <lineage>
        <taxon>Eukaryota</taxon>
        <taxon>Sar</taxon>
        <taxon>Alveolata</taxon>
        <taxon>Apicomplexa</taxon>
        <taxon>Aconoidasida</taxon>
        <taxon>Piroplasmida</taxon>
        <taxon>Babesiidae</taxon>
        <taxon>Babesia</taxon>
    </lineage>
</organism>
<comment type="caution">
    <text evidence="2">The sequence shown here is derived from an EMBL/GenBank/DDBJ whole genome shotgun (WGS) entry which is preliminary data.</text>
</comment>
<dbReference type="AlphaFoldDB" id="A0AAD8P8F5"/>
<evidence type="ECO:0000313" key="2">
    <source>
        <dbReference type="EMBL" id="KAK1442500.1"/>
    </source>
</evidence>